<dbReference type="EMBL" id="PGYQ01000012">
    <property type="protein sequence ID" value="PKL72213.1"/>
    <property type="molecule type" value="Genomic_DNA"/>
</dbReference>
<dbReference type="Proteomes" id="UP000233414">
    <property type="component" value="Unassembled WGS sequence"/>
</dbReference>
<reference evidence="1 2" key="1">
    <citation type="journal article" date="2017" name="ISME J.">
        <title>Potential for microbial H2 and metal transformations associated with novel bacteria and archaea in deep terrestrial subsurface sediments.</title>
        <authorList>
            <person name="Hernsdorf A.W."/>
            <person name="Amano Y."/>
            <person name="Miyakawa K."/>
            <person name="Ise K."/>
            <person name="Suzuki Y."/>
            <person name="Anantharaman K."/>
            <person name="Probst A."/>
            <person name="Burstein D."/>
            <person name="Thomas B.C."/>
            <person name="Banfield J.F."/>
        </authorList>
    </citation>
    <scope>NUCLEOTIDE SEQUENCE [LARGE SCALE GENOMIC DNA]</scope>
    <source>
        <strain evidence="1">HGW-Kuenenbacteria-1</strain>
    </source>
</reference>
<proteinExistence type="predicted"/>
<dbReference type="AlphaFoldDB" id="A0A2N1UN47"/>
<organism evidence="1 2">
    <name type="scientific">Candidatus Kuenenbacteria bacterium HGW-Kuenenbacteria-1</name>
    <dbReference type="NCBI Taxonomy" id="2013812"/>
    <lineage>
        <taxon>Bacteria</taxon>
        <taxon>Candidatus Kueneniibacteriota</taxon>
    </lineage>
</organism>
<protein>
    <submittedName>
        <fullName evidence="1">Uncharacterized protein</fullName>
    </submittedName>
</protein>
<name>A0A2N1UN47_9BACT</name>
<sequence length="98" mass="11832">MGLVYLKRFPKTEAGIILRHLIRKLHEISNHKDRTRSLIKNALPNMFYYLDDSKIPKSSNGLECRFSYLKNNLNIHRGLTKKNRKNFILWYNYFKYNP</sequence>
<evidence type="ECO:0000313" key="2">
    <source>
        <dbReference type="Proteomes" id="UP000233414"/>
    </source>
</evidence>
<gene>
    <name evidence="1" type="ORF">CVV26_02605</name>
</gene>
<accession>A0A2N1UN47</accession>
<comment type="caution">
    <text evidence="1">The sequence shown here is derived from an EMBL/GenBank/DDBJ whole genome shotgun (WGS) entry which is preliminary data.</text>
</comment>
<evidence type="ECO:0000313" key="1">
    <source>
        <dbReference type="EMBL" id="PKL72213.1"/>
    </source>
</evidence>